<reference evidence="1 2" key="1">
    <citation type="journal article" date="2016" name="Mol. Biol. Evol.">
        <title>Comparative Genomics of Early-Diverging Mushroom-Forming Fungi Provides Insights into the Origins of Lignocellulose Decay Capabilities.</title>
        <authorList>
            <person name="Nagy L.G."/>
            <person name="Riley R."/>
            <person name="Tritt A."/>
            <person name="Adam C."/>
            <person name="Daum C."/>
            <person name="Floudas D."/>
            <person name="Sun H."/>
            <person name="Yadav J.S."/>
            <person name="Pangilinan J."/>
            <person name="Larsson K.H."/>
            <person name="Matsuura K."/>
            <person name="Barry K."/>
            <person name="Labutti K."/>
            <person name="Kuo R."/>
            <person name="Ohm R.A."/>
            <person name="Bhattacharya S.S."/>
            <person name="Shirouzu T."/>
            <person name="Yoshinaga Y."/>
            <person name="Martin F.M."/>
            <person name="Grigoriev I.V."/>
            <person name="Hibbett D.S."/>
        </authorList>
    </citation>
    <scope>NUCLEOTIDE SEQUENCE [LARGE SCALE GENOMIC DNA]</scope>
    <source>
        <strain evidence="1 2">CBS 109695</strain>
    </source>
</reference>
<gene>
    <name evidence="1" type="ORF">FIBSPDRAFT_900999</name>
</gene>
<dbReference type="AlphaFoldDB" id="A0A165XPN5"/>
<sequence length="170" mass="18731">MISASSIDVRALDDPSDPSRSQKLTHLFVLKIDGTTVLESAKVPRESLVWKEQTQIRFTPSSIISISIHRKSRAFGWRKPVLIIDLQKFDLVAKSHADFMKVVDEEISQLAKFKRADAAQLAATIGSKLGTALEALVPVIDKFASVALMEDYETGAPAVKRSLDHSLLCV</sequence>
<dbReference type="EMBL" id="KV417714">
    <property type="protein sequence ID" value="KZP08759.1"/>
    <property type="molecule type" value="Genomic_DNA"/>
</dbReference>
<evidence type="ECO:0000313" key="1">
    <source>
        <dbReference type="EMBL" id="KZP08759.1"/>
    </source>
</evidence>
<keyword evidence="2" id="KW-1185">Reference proteome</keyword>
<proteinExistence type="predicted"/>
<dbReference type="Proteomes" id="UP000076532">
    <property type="component" value="Unassembled WGS sequence"/>
</dbReference>
<name>A0A165XPN5_9AGAM</name>
<dbReference type="OrthoDB" id="163438at2759"/>
<evidence type="ECO:0000313" key="2">
    <source>
        <dbReference type="Proteomes" id="UP000076532"/>
    </source>
</evidence>
<organism evidence="1 2">
    <name type="scientific">Athelia psychrophila</name>
    <dbReference type="NCBI Taxonomy" id="1759441"/>
    <lineage>
        <taxon>Eukaryota</taxon>
        <taxon>Fungi</taxon>
        <taxon>Dikarya</taxon>
        <taxon>Basidiomycota</taxon>
        <taxon>Agaricomycotina</taxon>
        <taxon>Agaricomycetes</taxon>
        <taxon>Agaricomycetidae</taxon>
        <taxon>Atheliales</taxon>
        <taxon>Atheliaceae</taxon>
        <taxon>Athelia</taxon>
    </lineage>
</organism>
<protein>
    <submittedName>
        <fullName evidence="1">Uncharacterized protein</fullName>
    </submittedName>
</protein>
<accession>A0A165XPN5</accession>